<keyword evidence="1" id="KW-1133">Transmembrane helix</keyword>
<keyword evidence="1" id="KW-0812">Transmembrane</keyword>
<proteinExistence type="predicted"/>
<protein>
    <recommendedName>
        <fullName evidence="4">NnrT protein</fullName>
    </recommendedName>
</protein>
<evidence type="ECO:0008006" key="4">
    <source>
        <dbReference type="Google" id="ProtNLM"/>
    </source>
</evidence>
<sequence length="83" mass="8881">MTDELPDRSGRWPVWLLAVVLYPLAAGAAAVNLFFLTLMTQAIGLSALTPVQSIIGGVVLGVPFAWIAGKWMRGLIDKAEDEA</sequence>
<organism evidence="2 3">
    <name type="scientific">Aliiroseovarius pelagivivens</name>
    <dbReference type="NCBI Taxonomy" id="1639690"/>
    <lineage>
        <taxon>Bacteria</taxon>
        <taxon>Pseudomonadati</taxon>
        <taxon>Pseudomonadota</taxon>
        <taxon>Alphaproteobacteria</taxon>
        <taxon>Rhodobacterales</taxon>
        <taxon>Paracoccaceae</taxon>
        <taxon>Aliiroseovarius</taxon>
    </lineage>
</organism>
<keyword evidence="3" id="KW-1185">Reference proteome</keyword>
<keyword evidence="1" id="KW-0472">Membrane</keyword>
<dbReference type="AlphaFoldDB" id="A0A2R8AJQ6"/>
<dbReference type="Proteomes" id="UP000244911">
    <property type="component" value="Unassembled WGS sequence"/>
</dbReference>
<feature type="transmembrane region" description="Helical" evidence="1">
    <location>
        <begin position="12"/>
        <end position="35"/>
    </location>
</feature>
<dbReference type="EMBL" id="OMOI01000001">
    <property type="protein sequence ID" value="SPF76097.1"/>
    <property type="molecule type" value="Genomic_DNA"/>
</dbReference>
<evidence type="ECO:0000313" key="2">
    <source>
        <dbReference type="EMBL" id="SPF76097.1"/>
    </source>
</evidence>
<evidence type="ECO:0000256" key="1">
    <source>
        <dbReference type="SAM" id="Phobius"/>
    </source>
</evidence>
<reference evidence="3" key="1">
    <citation type="submission" date="2018-03" db="EMBL/GenBank/DDBJ databases">
        <authorList>
            <person name="Rodrigo-Torres L."/>
            <person name="Arahal R. D."/>
            <person name="Lucena T."/>
        </authorList>
    </citation>
    <scope>NUCLEOTIDE SEQUENCE [LARGE SCALE GENOMIC DNA]</scope>
    <source>
        <strain evidence="3">CECT 8811</strain>
    </source>
</reference>
<gene>
    <name evidence="2" type="ORF">ALP8811_01097</name>
</gene>
<name>A0A2R8AJQ6_9RHOB</name>
<accession>A0A2R8AJQ6</accession>
<feature type="transmembrane region" description="Helical" evidence="1">
    <location>
        <begin position="47"/>
        <end position="68"/>
    </location>
</feature>
<dbReference type="RefSeq" id="WP_245924575.1">
    <property type="nucleotide sequence ID" value="NZ_OMOI01000001.1"/>
</dbReference>
<evidence type="ECO:0000313" key="3">
    <source>
        <dbReference type="Proteomes" id="UP000244911"/>
    </source>
</evidence>